<dbReference type="EMBL" id="JAHRHJ020000009">
    <property type="protein sequence ID" value="KAH9301105.1"/>
    <property type="molecule type" value="Genomic_DNA"/>
</dbReference>
<accession>A0AA38FG88</accession>
<evidence type="ECO:0000313" key="3">
    <source>
        <dbReference type="Proteomes" id="UP000824469"/>
    </source>
</evidence>
<proteinExistence type="predicted"/>
<feature type="region of interest" description="Disordered" evidence="1">
    <location>
        <begin position="64"/>
        <end position="85"/>
    </location>
</feature>
<name>A0AA38FG88_TAXCH</name>
<dbReference type="AlphaFoldDB" id="A0AA38FG88"/>
<organism evidence="2 3">
    <name type="scientific">Taxus chinensis</name>
    <name type="common">Chinese yew</name>
    <name type="synonym">Taxus wallichiana var. chinensis</name>
    <dbReference type="NCBI Taxonomy" id="29808"/>
    <lineage>
        <taxon>Eukaryota</taxon>
        <taxon>Viridiplantae</taxon>
        <taxon>Streptophyta</taxon>
        <taxon>Embryophyta</taxon>
        <taxon>Tracheophyta</taxon>
        <taxon>Spermatophyta</taxon>
        <taxon>Pinopsida</taxon>
        <taxon>Pinidae</taxon>
        <taxon>Conifers II</taxon>
        <taxon>Cupressales</taxon>
        <taxon>Taxaceae</taxon>
        <taxon>Taxus</taxon>
    </lineage>
</organism>
<keyword evidence="3" id="KW-1185">Reference proteome</keyword>
<feature type="non-terminal residue" evidence="2">
    <location>
        <position position="1"/>
    </location>
</feature>
<reference evidence="2 3" key="1">
    <citation type="journal article" date="2021" name="Nat. Plants">
        <title>The Taxus genome provides insights into paclitaxel biosynthesis.</title>
        <authorList>
            <person name="Xiong X."/>
            <person name="Gou J."/>
            <person name="Liao Q."/>
            <person name="Li Y."/>
            <person name="Zhou Q."/>
            <person name="Bi G."/>
            <person name="Li C."/>
            <person name="Du R."/>
            <person name="Wang X."/>
            <person name="Sun T."/>
            <person name="Guo L."/>
            <person name="Liang H."/>
            <person name="Lu P."/>
            <person name="Wu Y."/>
            <person name="Zhang Z."/>
            <person name="Ro D.K."/>
            <person name="Shang Y."/>
            <person name="Huang S."/>
            <person name="Yan J."/>
        </authorList>
    </citation>
    <scope>NUCLEOTIDE SEQUENCE [LARGE SCALE GENOMIC DNA]</scope>
    <source>
        <strain evidence="2">Ta-2019</strain>
    </source>
</reference>
<sequence length="85" mass="10028">TQDDEFKVIMDDLLSNFDSSSDVEMLNDEMETVEESNSLLDSIMDEKIEEFNFFLETKENEEFEHNLSEELTPPFSPKEHNVDHH</sequence>
<comment type="caution">
    <text evidence="2">The sequence shown here is derived from an EMBL/GenBank/DDBJ whole genome shotgun (WGS) entry which is preliminary data.</text>
</comment>
<feature type="non-terminal residue" evidence="2">
    <location>
        <position position="85"/>
    </location>
</feature>
<gene>
    <name evidence="2" type="ORF">KI387_012688</name>
</gene>
<protein>
    <submittedName>
        <fullName evidence="2">Uncharacterized protein</fullName>
    </submittedName>
</protein>
<evidence type="ECO:0000256" key="1">
    <source>
        <dbReference type="SAM" id="MobiDB-lite"/>
    </source>
</evidence>
<evidence type="ECO:0000313" key="2">
    <source>
        <dbReference type="EMBL" id="KAH9301105.1"/>
    </source>
</evidence>
<dbReference type="Proteomes" id="UP000824469">
    <property type="component" value="Unassembled WGS sequence"/>
</dbReference>